<accession>A0ABV4T4B4</accession>
<organism evidence="2 3">
    <name type="scientific">Pyrococcus kukulkanii</name>
    <dbReference type="NCBI Taxonomy" id="1609559"/>
    <lineage>
        <taxon>Archaea</taxon>
        <taxon>Methanobacteriati</taxon>
        <taxon>Methanobacteriota</taxon>
        <taxon>Thermococci</taxon>
        <taxon>Thermococcales</taxon>
        <taxon>Thermococcaceae</taxon>
        <taxon>Pyrococcus</taxon>
    </lineage>
</organism>
<gene>
    <name evidence="2" type="ORF">P8X34_07655</name>
</gene>
<dbReference type="Proteomes" id="UP001571980">
    <property type="component" value="Unassembled WGS sequence"/>
</dbReference>
<feature type="domain" description="D-glucuronyl C5-epimerase C-terminal" evidence="1">
    <location>
        <begin position="323"/>
        <end position="486"/>
    </location>
</feature>
<dbReference type="PANTHER" id="PTHR13174">
    <property type="entry name" value="D-GLUCURONYL C5-EPIMERASE"/>
    <property type="match status" value="1"/>
</dbReference>
<dbReference type="RefSeq" id="WP_372823858.1">
    <property type="nucleotide sequence ID" value="NZ_JARRIF010000005.1"/>
</dbReference>
<dbReference type="InterPro" id="IPR010598">
    <property type="entry name" value="C5-epim_C"/>
</dbReference>
<evidence type="ECO:0000259" key="1">
    <source>
        <dbReference type="Pfam" id="PF06662"/>
    </source>
</evidence>
<sequence>MIGKRKVIVLTLAIAILAVSFAGWKHSTITLQGRKCQAYVVLMGEDGYFELADFNISLGNVSITPFNVNTPFLLTSDTCNVTVSGTAVGWSGVRFNIMGSLHLQPRTVTFLKLHHYPSRFVVLEGERIPLSSLPRTFFANHSKLKEEIIGTYGDDMIKDFLRKNKVLREKYLNLWLKTGNLTYLQAYRDLSYHLDMLVFLYRLGKLDEKSFRYISLGLIATTYYYETFQRPGHKDMSMVFSNWSPYYGTIKIVDGPINLTLPFVYYRARGFNLYPVSAVHWAEESWRKGKINVMLSILNDIIPFIREGEYHGVKYTYLPVYFHFQNSSIPWVSGYSQGVACGMYAIAYNVTKDEQYLRLATLFFNSFKVPVDYGGFVIESEFGPWILEYPYYPTQLVLNGHIISARGLYYYYEVTGDREALKLFLTYVESVKRALPYFDTGNWSRYAIIYNSSSVFYHRLHIRLLYWLYRVTGDETFLEYAKKWNEYLVKRGLKPENLV</sequence>
<proteinExistence type="predicted"/>
<evidence type="ECO:0000313" key="3">
    <source>
        <dbReference type="Proteomes" id="UP001571980"/>
    </source>
</evidence>
<reference evidence="2 3" key="1">
    <citation type="submission" date="2023-03" db="EMBL/GenBank/DDBJ databases">
        <title>Speciation in Pyrococcus: adaptation to high temperature as a mechanism.</title>
        <authorList>
            <person name="Gu J."/>
        </authorList>
    </citation>
    <scope>NUCLEOTIDE SEQUENCE [LARGE SCALE GENOMIC DNA]</scope>
    <source>
        <strain evidence="2 3">LMOA34</strain>
    </source>
</reference>
<dbReference type="InterPro" id="IPR008928">
    <property type="entry name" value="6-hairpin_glycosidase_sf"/>
</dbReference>
<dbReference type="PANTHER" id="PTHR13174:SF3">
    <property type="entry name" value="D-GLUCURONYL C5-EPIMERASE"/>
    <property type="match status" value="1"/>
</dbReference>
<name>A0ABV4T4B4_9EURY</name>
<evidence type="ECO:0000313" key="2">
    <source>
        <dbReference type="EMBL" id="MFA4804607.1"/>
    </source>
</evidence>
<keyword evidence="3" id="KW-1185">Reference proteome</keyword>
<comment type="caution">
    <text evidence="2">The sequence shown here is derived from an EMBL/GenBank/DDBJ whole genome shotgun (WGS) entry which is preliminary data.</text>
</comment>
<dbReference type="Pfam" id="PF06662">
    <property type="entry name" value="C5-epim_C"/>
    <property type="match status" value="1"/>
</dbReference>
<dbReference type="SUPFAM" id="SSF48208">
    <property type="entry name" value="Six-hairpin glycosidases"/>
    <property type="match status" value="1"/>
</dbReference>
<protein>
    <submittedName>
        <fullName evidence="2">D-glucuronyl C5-epimerase family protein</fullName>
    </submittedName>
</protein>
<dbReference type="InterPro" id="IPR039721">
    <property type="entry name" value="C5-epimerase"/>
</dbReference>
<dbReference type="EMBL" id="JARRIG010000005">
    <property type="protein sequence ID" value="MFA4804607.1"/>
    <property type="molecule type" value="Genomic_DNA"/>
</dbReference>